<comment type="caution">
    <text evidence="4">The sequence shown here is derived from an EMBL/GenBank/DDBJ whole genome shotgun (WGS) entry which is preliminary data.</text>
</comment>
<dbReference type="AlphaFoldDB" id="A0A9W6V8W6"/>
<gene>
    <name evidence="4" type="ORF">Aglo03_11640</name>
</gene>
<evidence type="ECO:0000313" key="5">
    <source>
        <dbReference type="Proteomes" id="UP001165042"/>
    </source>
</evidence>
<dbReference type="InterPro" id="IPR031730">
    <property type="entry name" value="Carbam_trans_C"/>
</dbReference>
<dbReference type="EMBL" id="BSSD01000001">
    <property type="protein sequence ID" value="GLW90348.1"/>
    <property type="molecule type" value="Genomic_DNA"/>
</dbReference>
<feature type="domain" description="Carbamoyltransferase" evidence="2">
    <location>
        <begin position="255"/>
        <end position="327"/>
    </location>
</feature>
<dbReference type="GO" id="GO:0003824">
    <property type="term" value="F:catalytic activity"/>
    <property type="evidence" value="ECO:0007669"/>
    <property type="project" value="InterPro"/>
</dbReference>
<dbReference type="Pfam" id="PF16861">
    <property type="entry name" value="Carbam_trans_C"/>
    <property type="match status" value="1"/>
</dbReference>
<evidence type="ECO:0000259" key="3">
    <source>
        <dbReference type="Pfam" id="PF16861"/>
    </source>
</evidence>
<dbReference type="Gene3D" id="3.30.420.40">
    <property type="match status" value="1"/>
</dbReference>
<comment type="similarity">
    <text evidence="1">Belongs to the NodU/CmcH family.</text>
</comment>
<evidence type="ECO:0000259" key="2">
    <source>
        <dbReference type="Pfam" id="PF02543"/>
    </source>
</evidence>
<organism evidence="4 5">
    <name type="scientific">Actinokineospora globicatena</name>
    <dbReference type="NCBI Taxonomy" id="103729"/>
    <lineage>
        <taxon>Bacteria</taxon>
        <taxon>Bacillati</taxon>
        <taxon>Actinomycetota</taxon>
        <taxon>Actinomycetes</taxon>
        <taxon>Pseudonocardiales</taxon>
        <taxon>Pseudonocardiaceae</taxon>
        <taxon>Actinokineospora</taxon>
    </lineage>
</organism>
<dbReference type="Pfam" id="PF02543">
    <property type="entry name" value="Carbam_trans_N"/>
    <property type="match status" value="1"/>
</dbReference>
<dbReference type="PANTHER" id="PTHR34847:SF1">
    <property type="entry name" value="NODULATION PROTEIN U"/>
    <property type="match status" value="1"/>
</dbReference>
<accession>A0A9W6V8W6</accession>
<dbReference type="InterPro" id="IPR003696">
    <property type="entry name" value="Carbtransf_dom"/>
</dbReference>
<dbReference type="RefSeq" id="WP_285608265.1">
    <property type="nucleotide sequence ID" value="NZ_BSSD01000001.1"/>
</dbReference>
<dbReference type="InterPro" id="IPR051338">
    <property type="entry name" value="NodU/CmcH_Carbamoyltrnsfr"/>
</dbReference>
<evidence type="ECO:0008006" key="6">
    <source>
        <dbReference type="Google" id="ProtNLM"/>
    </source>
</evidence>
<keyword evidence="5" id="KW-1185">Reference proteome</keyword>
<dbReference type="Proteomes" id="UP001165042">
    <property type="component" value="Unassembled WGS sequence"/>
</dbReference>
<dbReference type="Gene3D" id="3.90.870.20">
    <property type="entry name" value="Carbamoyltransferase, C-terminal domain"/>
    <property type="match status" value="1"/>
</dbReference>
<dbReference type="InterPro" id="IPR038152">
    <property type="entry name" value="Carbam_trans_C_sf"/>
</dbReference>
<name>A0A9W6V8W6_9PSEU</name>
<proteinExistence type="inferred from homology"/>
<protein>
    <recommendedName>
        <fullName evidence="6">Carbamoyltransferase</fullName>
    </recommendedName>
</protein>
<sequence>MSEYLLSCYLTEPGPASVLQTRHDQNICLWRRGGSSVDLVRMWEVERFSGQKHHYWPLYTADRAEKLLAELLAEEGLTLADMTAVWGTPGLPGAVELTVPAGAEGLPLHTLGHLFSGLLMDTRIFKQETIVAMAIDAAPDFVQEKGASLAWYAGCVSQRGRLTFAPVRSPAPLYTAGEMLFGKEPGTLMALATATGTTIEFDVAPVLDLNLLGGREHPVSVAVPFVEGILAEARRQLHGRDLAAGFTEEEHLASAVMETVQRCCEEVVRRNVVELCELAGVRPQDSYLSTSGGFALNCPANSLLVNEFGFKGLLTPPCANDSGQSYGLGLLGLHAAGAFDDADHVLEHAYHGAELPDLDSALAEFAPWVAEVDEFDPGRFVADVTAEPLAWVDGAAEIGPRALCHRSLLGDPRAQRTKDRLNEHKQRQWWRPVAPVVMAELAGEWFEQSRPSPYMLETSLVRADRRARVPAILHLDGTARHQTVTERVNPLLYRALSAFHAETGVPILCNTSLNDRGEPIVGTVAEALTFCVRKGVPVLYAQGKRIALRREPVPPTAPPDGPRPRRAGYFAGQEADRDAIWQRWLDAGFTERAMYLLTQMPQIRADERLRVAEDLNALAEYVAGVDPVFDAWVRDFRASQGPGVTFPAGPVHPHRPAP</sequence>
<evidence type="ECO:0000313" key="4">
    <source>
        <dbReference type="EMBL" id="GLW90348.1"/>
    </source>
</evidence>
<dbReference type="PANTHER" id="PTHR34847">
    <property type="entry name" value="NODULATION PROTEIN U"/>
    <property type="match status" value="1"/>
</dbReference>
<evidence type="ECO:0000256" key="1">
    <source>
        <dbReference type="ARBA" id="ARBA00006129"/>
    </source>
</evidence>
<reference evidence="4" key="1">
    <citation type="submission" date="2023-02" db="EMBL/GenBank/DDBJ databases">
        <title>Actinokineospora globicatena NBRC 15670.</title>
        <authorList>
            <person name="Ichikawa N."/>
            <person name="Sato H."/>
            <person name="Tonouchi N."/>
        </authorList>
    </citation>
    <scope>NUCLEOTIDE SEQUENCE</scope>
    <source>
        <strain evidence="4">NBRC 15670</strain>
    </source>
</reference>
<feature type="domain" description="Carbamoyltransferase C-terminal" evidence="3">
    <location>
        <begin position="389"/>
        <end position="542"/>
    </location>
</feature>